<dbReference type="Proteomes" id="UP001164506">
    <property type="component" value="Chromosome"/>
</dbReference>
<sequence length="106" mass="10969">MKAPRVAVLTVPDCPHAPLVRDRVAVALAGRAVEVELVEVRGAAEAARWGMTGSPTVLVDGVDPFAVPGEPTSVSCRLYRDEAGAVDGAPSVEALRRVLAGAQGRL</sequence>
<name>A0ABY6QRZ7_9ACTN</name>
<organism evidence="1 2">
    <name type="scientific">Streptomyces tanashiensis</name>
    <dbReference type="NCBI Taxonomy" id="67367"/>
    <lineage>
        <taxon>Bacteria</taxon>
        <taxon>Bacillati</taxon>
        <taxon>Actinomycetota</taxon>
        <taxon>Actinomycetes</taxon>
        <taxon>Kitasatosporales</taxon>
        <taxon>Streptomycetaceae</taxon>
        <taxon>Streptomyces</taxon>
    </lineage>
</organism>
<evidence type="ECO:0000313" key="2">
    <source>
        <dbReference type="Proteomes" id="UP001164506"/>
    </source>
</evidence>
<dbReference type="EMBL" id="CP084204">
    <property type="protein sequence ID" value="UZX20256.1"/>
    <property type="molecule type" value="Genomic_DNA"/>
</dbReference>
<evidence type="ECO:0000313" key="1">
    <source>
        <dbReference type="EMBL" id="UZX20256.1"/>
    </source>
</evidence>
<proteinExistence type="predicted"/>
<keyword evidence="2" id="KW-1185">Reference proteome</keyword>
<dbReference type="RefSeq" id="WP_267258254.1">
    <property type="nucleotide sequence ID" value="NZ_CP084204.1"/>
</dbReference>
<gene>
    <name evidence="1" type="ORF">LDH80_05805</name>
</gene>
<accession>A0ABY6QRZ7</accession>
<protein>
    <submittedName>
        <fullName evidence="1">Thioredoxin family protein</fullName>
    </submittedName>
</protein>
<reference evidence="1" key="1">
    <citation type="submission" date="2021-09" db="EMBL/GenBank/DDBJ databases">
        <title>Complete genome sequence and metabolic characterization of Streptomyces tanashiensis DSM 731 the producer of antibacterial Kalafungin and diverse secondary metabolites.</title>
        <authorList>
            <person name="Abbasi M.N."/>
            <person name="Anwar M.N."/>
            <person name="Alam K."/>
            <person name="Shoaib M."/>
            <person name="Lin Z."/>
            <person name="Hayat M."/>
            <person name="Ali M.I."/>
            <person name="Malik H.M.T."/>
            <person name="Ahmed I."/>
            <person name="Li A."/>
            <person name="Hailong Wang H."/>
            <person name="Zhang Y."/>
        </authorList>
    </citation>
    <scope>NUCLEOTIDE SEQUENCE</scope>
    <source>
        <strain evidence="1">Kala</strain>
    </source>
</reference>
<dbReference type="GeneID" id="95598939"/>